<dbReference type="KEGG" id="bbel:109475612"/>
<organism evidence="2 3">
    <name type="scientific">Branchiostoma belcheri</name>
    <name type="common">Amphioxus</name>
    <dbReference type="NCBI Taxonomy" id="7741"/>
    <lineage>
        <taxon>Eukaryota</taxon>
        <taxon>Metazoa</taxon>
        <taxon>Chordata</taxon>
        <taxon>Cephalochordata</taxon>
        <taxon>Leptocardii</taxon>
        <taxon>Amphioxiformes</taxon>
        <taxon>Branchiostomatidae</taxon>
        <taxon>Branchiostoma</taxon>
    </lineage>
</organism>
<dbReference type="RefSeq" id="XP_019631891.1">
    <property type="nucleotide sequence ID" value="XM_019776332.1"/>
</dbReference>
<proteinExistence type="predicted"/>
<evidence type="ECO:0000313" key="2">
    <source>
        <dbReference type="Proteomes" id="UP000515135"/>
    </source>
</evidence>
<dbReference type="Proteomes" id="UP000515135">
    <property type="component" value="Unplaced"/>
</dbReference>
<feature type="coiled-coil region" evidence="1">
    <location>
        <begin position="17"/>
        <end position="77"/>
    </location>
</feature>
<sequence>MPTRGQKQQVDEDVVTLGTLKEMLDQQKTQYEDLLSRQQSIFQSFITSVMDSTNKRMDNLIREVQEIKDSLQYSQAEIQDHKSRQHDLSLHIKEVEAKMDRLGADMNTIAHKSDYLENQSRRNNILFDGVPDNKQENWSRCEQKVPDILKDKLKLDPLKIEIERSHRNGKFQEEGRPRPIVVKLLRYKDKEAILQRAKHLKGSNIYVNEDFSDAVRQKRKELLPEMRAQRERGNIAFLRFDRLVVHPPRSPNA</sequence>
<dbReference type="AlphaFoldDB" id="A0A6P4ZQG3"/>
<keyword evidence="1" id="KW-0175">Coiled coil</keyword>
<evidence type="ECO:0000256" key="1">
    <source>
        <dbReference type="SAM" id="Coils"/>
    </source>
</evidence>
<dbReference type="InterPro" id="IPR004244">
    <property type="entry name" value="Transposase_22"/>
</dbReference>
<dbReference type="Gene3D" id="3.30.70.1820">
    <property type="entry name" value="L1 transposable element, RRM domain"/>
    <property type="match status" value="1"/>
</dbReference>
<gene>
    <name evidence="3" type="primary">LOC109475612</name>
</gene>
<dbReference type="OrthoDB" id="8915690at2759"/>
<keyword evidence="2" id="KW-1185">Reference proteome</keyword>
<name>A0A6P4ZQG3_BRABE</name>
<evidence type="ECO:0000313" key="3">
    <source>
        <dbReference type="RefSeq" id="XP_019631891.1"/>
    </source>
</evidence>
<dbReference type="PANTHER" id="PTHR11505">
    <property type="entry name" value="L1 TRANSPOSABLE ELEMENT-RELATED"/>
    <property type="match status" value="1"/>
</dbReference>
<reference evidence="3" key="1">
    <citation type="submission" date="2025-08" db="UniProtKB">
        <authorList>
            <consortium name="RefSeq"/>
        </authorList>
    </citation>
    <scope>IDENTIFICATION</scope>
    <source>
        <tissue evidence="3">Gonad</tissue>
    </source>
</reference>
<protein>
    <submittedName>
        <fullName evidence="3">Uncharacterized protein LOC109475612</fullName>
    </submittedName>
</protein>
<accession>A0A6P4ZQG3</accession>
<dbReference type="GeneID" id="109475612"/>